<reference evidence="1 2" key="1">
    <citation type="submission" date="2018-05" db="EMBL/GenBank/DDBJ databases">
        <title>Genomic Encyclopedia of Type Strains, Phase III (KMG-III): the genomes of soil and plant-associated and newly described type strains.</title>
        <authorList>
            <person name="Whitman W."/>
        </authorList>
    </citation>
    <scope>NUCLEOTIDE SEQUENCE [LARGE SCALE GENOMIC DNA]</scope>
    <source>
        <strain evidence="1 2">CECT 5696</strain>
    </source>
</reference>
<keyword evidence="2" id="KW-1185">Reference proteome</keyword>
<accession>A0A2V2YTV7</accession>
<evidence type="ECO:0008006" key="3">
    <source>
        <dbReference type="Google" id="ProtNLM"/>
    </source>
</evidence>
<dbReference type="EMBL" id="QGTQ01000008">
    <property type="protein sequence ID" value="PWW02855.1"/>
    <property type="molecule type" value="Genomic_DNA"/>
</dbReference>
<gene>
    <name evidence="1" type="ORF">DFQ01_108132</name>
</gene>
<evidence type="ECO:0000313" key="1">
    <source>
        <dbReference type="EMBL" id="PWW02855.1"/>
    </source>
</evidence>
<dbReference type="PROSITE" id="PS51257">
    <property type="entry name" value="PROKAR_LIPOPROTEIN"/>
    <property type="match status" value="1"/>
</dbReference>
<evidence type="ECO:0000313" key="2">
    <source>
        <dbReference type="Proteomes" id="UP000246635"/>
    </source>
</evidence>
<dbReference type="AlphaFoldDB" id="A0A2V2YTV7"/>
<comment type="caution">
    <text evidence="1">The sequence shown here is derived from an EMBL/GenBank/DDBJ whole genome shotgun (WGS) entry which is preliminary data.</text>
</comment>
<name>A0A2V2YTV7_9BACL</name>
<dbReference type="Proteomes" id="UP000246635">
    <property type="component" value="Unassembled WGS sequence"/>
</dbReference>
<proteinExistence type="predicted"/>
<sequence length="314" mass="36112">MKNDEMLDCHENLIASYASSVGCDYEMMFIRAWDFRFGPAEQSTTQLIGPRLSAQRTPDYEWLRQFHGISLEMNDRLSSDQVYRHVQEELLQNNPVAVGMDAYWCPWYKAPYQKMHFMHYTFVTRTDKDNGDLYGINIIEGSQPARLPFTHFEQGCLELTLFRRVAATQISLDWEKLLKQAAEKLLHNGRSLGTFDEMRQFAASLVAVDIKAEVEGYTALPLIAPLFYETRETFRGRRQFAMALDWMNRRAHTAVLADASAALQDLSSRWRTVFDLLMKAYFSPEPAEVMAYISTIVNGLADDEEKLAESILSV</sequence>
<organism evidence="1 2">
    <name type="scientific">Paenibacillus cellulosilyticus</name>
    <dbReference type="NCBI Taxonomy" id="375489"/>
    <lineage>
        <taxon>Bacteria</taxon>
        <taxon>Bacillati</taxon>
        <taxon>Bacillota</taxon>
        <taxon>Bacilli</taxon>
        <taxon>Bacillales</taxon>
        <taxon>Paenibacillaceae</taxon>
        <taxon>Paenibacillus</taxon>
    </lineage>
</organism>
<protein>
    <recommendedName>
        <fullName evidence="3">Butirosin biosynthesis protein H-like</fullName>
    </recommendedName>
</protein>